<dbReference type="PROSITE" id="PS50817">
    <property type="entry name" value="INTEIN_N_TER"/>
    <property type="match status" value="1"/>
</dbReference>
<dbReference type="Proteomes" id="UP000253782">
    <property type="component" value="Unassembled WGS sequence"/>
</dbReference>
<name>A0A369UQF2_9GAMM</name>
<comment type="caution">
    <text evidence="2">The sequence shown here is derived from an EMBL/GenBank/DDBJ whole genome shotgun (WGS) entry which is preliminary data.</text>
</comment>
<dbReference type="Gene3D" id="2.170.16.10">
    <property type="entry name" value="Hedgehog/Intein (Hint) domain"/>
    <property type="match status" value="1"/>
</dbReference>
<gene>
    <name evidence="2" type="ORF">DVJ77_03905</name>
</gene>
<organism evidence="2 3">
    <name type="scientific">Dyella tabacisoli</name>
    <dbReference type="NCBI Taxonomy" id="2282381"/>
    <lineage>
        <taxon>Bacteria</taxon>
        <taxon>Pseudomonadati</taxon>
        <taxon>Pseudomonadota</taxon>
        <taxon>Gammaproteobacteria</taxon>
        <taxon>Lysobacterales</taxon>
        <taxon>Rhodanobacteraceae</taxon>
        <taxon>Dyella</taxon>
    </lineage>
</organism>
<accession>A0A369UQF2</accession>
<proteinExistence type="predicted"/>
<dbReference type="SUPFAM" id="SSF51294">
    <property type="entry name" value="Hedgehog/intein (Hint) domain"/>
    <property type="match status" value="1"/>
</dbReference>
<dbReference type="GO" id="GO:0016539">
    <property type="term" value="P:intein-mediated protein splicing"/>
    <property type="evidence" value="ECO:0007669"/>
    <property type="project" value="InterPro"/>
</dbReference>
<dbReference type="InterPro" id="IPR006141">
    <property type="entry name" value="Intein_N"/>
</dbReference>
<protein>
    <recommendedName>
        <fullName evidence="1">Hint domain-containing protein</fullName>
    </recommendedName>
</protein>
<sequence length="556" mass="58684">MSSSPNVSAATLSTLSTFHASIPSGQPTALNPADPIHNGVIQAALQAAGRTPERYPGLYASLDGGKADTTADHVKLVDAGPDRSGRASALTWHANDRDILYAGASLFALDGDNNELLSFGANSNVGDGLLQVSTQTATAKPVKKSLNLLSVNHSVGTDGSVRFTALAGKSAALDASDPKIQITAPVITKTGHTAVVIALGRDSANPGPDPDYTYTEPQNLDTPYLIVPFSGQALLSYPINGTPGQPIPNAVLSTYIYFATTSGPIITINLNSQYTPSTRLQNGTTVDPFNPNVVQWDYPADGQSYSNTQSLVFNPQSLVNESASYFLFQFQIPVTNAPYANYSFAVCSTGTPNEPSVYCYNINKLMFWWHCLAAGTQVALAGGGTAAIESLNNTQRVNTGVHNGNLAVEATLRGPHESKKTQSGPSAVYRLRTADNRELIATGAHPIMTPTGPASIGDLQIGQTILVENGTSTVASCEAIDYSGSFYDLKLGNEQDRAAGYNETVGTYVANGIVVGDHAAMKAHKSGLRRNLAYMQTRTSSTLHQDYASALADVQY</sequence>
<dbReference type="EMBL" id="QQAH01000002">
    <property type="protein sequence ID" value="RDD83002.1"/>
    <property type="molecule type" value="Genomic_DNA"/>
</dbReference>
<dbReference type="OrthoDB" id="6490967at2"/>
<keyword evidence="3" id="KW-1185">Reference proteome</keyword>
<evidence type="ECO:0000259" key="1">
    <source>
        <dbReference type="SMART" id="SM00306"/>
    </source>
</evidence>
<dbReference type="InterPro" id="IPR036844">
    <property type="entry name" value="Hint_dom_sf"/>
</dbReference>
<dbReference type="NCBIfam" id="TIGR01445">
    <property type="entry name" value="intein_Nterm"/>
    <property type="match status" value="1"/>
</dbReference>
<reference evidence="2 3" key="1">
    <citation type="submission" date="2018-07" db="EMBL/GenBank/DDBJ databases">
        <title>Dyella tabacisoli L4-6T, whole genome shotgun sequence.</title>
        <authorList>
            <person name="Zhou X.-K."/>
            <person name="Li W.-J."/>
            <person name="Duan Y.-Q."/>
        </authorList>
    </citation>
    <scope>NUCLEOTIDE SEQUENCE [LARGE SCALE GENOMIC DNA]</scope>
    <source>
        <strain evidence="2 3">L4-6</strain>
    </source>
</reference>
<dbReference type="SMART" id="SM00306">
    <property type="entry name" value="HintN"/>
    <property type="match status" value="1"/>
</dbReference>
<dbReference type="CDD" id="cd00081">
    <property type="entry name" value="Hint"/>
    <property type="match status" value="1"/>
</dbReference>
<dbReference type="AlphaFoldDB" id="A0A369UQF2"/>
<dbReference type="RefSeq" id="WP_114844116.1">
    <property type="nucleotide sequence ID" value="NZ_JBHSPE010000001.1"/>
</dbReference>
<feature type="domain" description="Hint" evidence="1">
    <location>
        <begin position="369"/>
        <end position="469"/>
    </location>
</feature>
<evidence type="ECO:0000313" key="3">
    <source>
        <dbReference type="Proteomes" id="UP000253782"/>
    </source>
</evidence>
<dbReference type="InterPro" id="IPR003587">
    <property type="entry name" value="Hint_dom_N"/>
</dbReference>
<evidence type="ECO:0000313" key="2">
    <source>
        <dbReference type="EMBL" id="RDD83002.1"/>
    </source>
</evidence>